<sequence length="133" mass="15499">MDVPHFTMLPLHESNRQTLGNIFWIRDDKDFTFIVGKAEIRIHKVILAARSSFFAEMFTIIDSAENQIENTDFDADVVQAAVEFCYDQNITEFFKNTENSCSLFQFADKYDIADLKEILERCLVTKLLPQDIY</sequence>
<evidence type="ECO:0000313" key="2">
    <source>
        <dbReference type="WBParaSite" id="ES5_v2.g17947.t1"/>
    </source>
</evidence>
<organism evidence="1 2">
    <name type="scientific">Panagrolaimus sp. ES5</name>
    <dbReference type="NCBI Taxonomy" id="591445"/>
    <lineage>
        <taxon>Eukaryota</taxon>
        <taxon>Metazoa</taxon>
        <taxon>Ecdysozoa</taxon>
        <taxon>Nematoda</taxon>
        <taxon>Chromadorea</taxon>
        <taxon>Rhabditida</taxon>
        <taxon>Tylenchina</taxon>
        <taxon>Panagrolaimomorpha</taxon>
        <taxon>Panagrolaimoidea</taxon>
        <taxon>Panagrolaimidae</taxon>
        <taxon>Panagrolaimus</taxon>
    </lineage>
</organism>
<protein>
    <submittedName>
        <fullName evidence="2">BTB domain-containing protein</fullName>
    </submittedName>
</protein>
<accession>A0AC34FKR6</accession>
<evidence type="ECO:0000313" key="1">
    <source>
        <dbReference type="Proteomes" id="UP000887579"/>
    </source>
</evidence>
<proteinExistence type="predicted"/>
<reference evidence="2" key="1">
    <citation type="submission" date="2022-11" db="UniProtKB">
        <authorList>
            <consortium name="WormBaseParasite"/>
        </authorList>
    </citation>
    <scope>IDENTIFICATION</scope>
</reference>
<dbReference type="Proteomes" id="UP000887579">
    <property type="component" value="Unplaced"/>
</dbReference>
<dbReference type="WBParaSite" id="ES5_v2.g17947.t1">
    <property type="protein sequence ID" value="ES5_v2.g17947.t1"/>
    <property type="gene ID" value="ES5_v2.g17947"/>
</dbReference>
<name>A0AC34FKR6_9BILA</name>